<organism evidence="2 3">
    <name type="scientific">Candidatus Magasanikbacteria bacterium GW2011_GWA2_46_17</name>
    <dbReference type="NCBI Taxonomy" id="1619042"/>
    <lineage>
        <taxon>Bacteria</taxon>
        <taxon>Candidatus Magasanikiibacteriota</taxon>
    </lineage>
</organism>
<dbReference type="Gene3D" id="6.10.250.2410">
    <property type="match status" value="1"/>
</dbReference>
<protein>
    <recommendedName>
        <fullName evidence="1">Segregation and condensation protein A</fullName>
    </recommendedName>
</protein>
<dbReference type="InterPro" id="IPR003768">
    <property type="entry name" value="ScpA"/>
</dbReference>
<dbReference type="PANTHER" id="PTHR33969:SF2">
    <property type="entry name" value="SEGREGATION AND CONDENSATION PROTEIN A"/>
    <property type="match status" value="1"/>
</dbReference>
<gene>
    <name evidence="2" type="ORF">UX39_C0004G0024</name>
</gene>
<sequence length="231" mass="26637">MDAVLKLEQFEGPLDLLLQLIEQEQLIITDISLSKVTEDYFGYLDKLEKNRSEELADFLVIAARLVYLKSRALLPYLYPEEEESGPSLTDQLKMHKRYIEASKDIEKLWSKGEIGYGRNEPPVKLNDFVMPLNTGVEDIDQAIRSLIQRLTPLAPLPQVSIDNTITIKQKIDAIRNLFIHTRRVRFKELLADIKNRTEVIISFLAVLDLAQQKTVVVEQERMFGDLVLRKV</sequence>
<accession>A0A0G1P354</accession>
<dbReference type="AlphaFoldDB" id="A0A0G1P354"/>
<dbReference type="Pfam" id="PF02616">
    <property type="entry name" value="SMC_ScpA"/>
    <property type="match status" value="1"/>
</dbReference>
<reference evidence="2 3" key="1">
    <citation type="journal article" date="2015" name="Nature">
        <title>rRNA introns, odd ribosomes, and small enigmatic genomes across a large radiation of phyla.</title>
        <authorList>
            <person name="Brown C.T."/>
            <person name="Hug L.A."/>
            <person name="Thomas B.C."/>
            <person name="Sharon I."/>
            <person name="Castelle C.J."/>
            <person name="Singh A."/>
            <person name="Wilkins M.J."/>
            <person name="Williams K.H."/>
            <person name="Banfield J.F."/>
        </authorList>
    </citation>
    <scope>NUCLEOTIDE SEQUENCE [LARGE SCALE GENOMIC DNA]</scope>
</reference>
<name>A0A0G1P354_9BACT</name>
<dbReference type="InterPro" id="IPR023093">
    <property type="entry name" value="ScpA-like_C"/>
</dbReference>
<proteinExistence type="predicted"/>
<dbReference type="Proteomes" id="UP000034175">
    <property type="component" value="Unassembled WGS sequence"/>
</dbReference>
<comment type="caution">
    <text evidence="2">The sequence shown here is derived from an EMBL/GenBank/DDBJ whole genome shotgun (WGS) entry which is preliminary data.</text>
</comment>
<dbReference type="Gene3D" id="1.10.10.580">
    <property type="entry name" value="Structural maintenance of chromosome 1. Chain E"/>
    <property type="match status" value="1"/>
</dbReference>
<evidence type="ECO:0000313" key="2">
    <source>
        <dbReference type="EMBL" id="KKU27146.1"/>
    </source>
</evidence>
<evidence type="ECO:0000313" key="3">
    <source>
        <dbReference type="Proteomes" id="UP000034175"/>
    </source>
</evidence>
<dbReference type="EMBL" id="LCMA01000004">
    <property type="protein sequence ID" value="KKU27146.1"/>
    <property type="molecule type" value="Genomic_DNA"/>
</dbReference>
<evidence type="ECO:0000256" key="1">
    <source>
        <dbReference type="ARBA" id="ARBA00044777"/>
    </source>
</evidence>
<dbReference type="PANTHER" id="PTHR33969">
    <property type="entry name" value="SEGREGATION AND CONDENSATION PROTEIN A"/>
    <property type="match status" value="1"/>
</dbReference>
<dbReference type="PATRIC" id="fig|1619042.3.peg.231"/>